<feature type="transmembrane region" description="Helical" evidence="7">
    <location>
        <begin position="71"/>
        <end position="94"/>
    </location>
</feature>
<dbReference type="InterPro" id="IPR000515">
    <property type="entry name" value="MetI-like"/>
</dbReference>
<comment type="subcellular location">
    <subcellularLocation>
        <location evidence="1 7">Cell membrane</location>
        <topology evidence="1 7">Multi-pass membrane protein</topology>
    </subcellularLocation>
</comment>
<evidence type="ECO:0000256" key="6">
    <source>
        <dbReference type="ARBA" id="ARBA00023136"/>
    </source>
</evidence>
<protein>
    <submittedName>
        <fullName evidence="9">Diacetylchitobiose uptake system permease protein NgcF</fullName>
    </submittedName>
</protein>
<evidence type="ECO:0000256" key="4">
    <source>
        <dbReference type="ARBA" id="ARBA00022692"/>
    </source>
</evidence>
<dbReference type="Proteomes" id="UP001152519">
    <property type="component" value="Unassembled WGS sequence"/>
</dbReference>
<evidence type="ECO:0000313" key="9">
    <source>
        <dbReference type="EMBL" id="CAG6397956.1"/>
    </source>
</evidence>
<evidence type="ECO:0000256" key="5">
    <source>
        <dbReference type="ARBA" id="ARBA00022989"/>
    </source>
</evidence>
<evidence type="ECO:0000256" key="1">
    <source>
        <dbReference type="ARBA" id="ARBA00004651"/>
    </source>
</evidence>
<comment type="caution">
    <text evidence="9">The sequence shown here is derived from an EMBL/GenBank/DDBJ whole genome shotgun (WGS) entry which is preliminary data.</text>
</comment>
<evidence type="ECO:0000259" key="8">
    <source>
        <dbReference type="PROSITE" id="PS50928"/>
    </source>
</evidence>
<keyword evidence="5 7" id="KW-1133">Transmembrane helix</keyword>
<dbReference type="InterPro" id="IPR051393">
    <property type="entry name" value="ABC_transporter_permease"/>
</dbReference>
<keyword evidence="10" id="KW-1185">Reference proteome</keyword>
<dbReference type="PROSITE" id="PS50928">
    <property type="entry name" value="ABC_TM1"/>
    <property type="match status" value="1"/>
</dbReference>
<evidence type="ECO:0000256" key="7">
    <source>
        <dbReference type="RuleBase" id="RU363032"/>
    </source>
</evidence>
<feature type="domain" description="ABC transmembrane type-1" evidence="8">
    <location>
        <begin position="67"/>
        <end position="295"/>
    </location>
</feature>
<proteinExistence type="inferred from homology"/>
<gene>
    <name evidence="9" type="primary">ngcF</name>
    <name evidence="9" type="ORF">SCOCK_600020</name>
</gene>
<dbReference type="PANTHER" id="PTHR30193">
    <property type="entry name" value="ABC TRANSPORTER PERMEASE PROTEIN"/>
    <property type="match status" value="1"/>
</dbReference>
<reference evidence="9" key="1">
    <citation type="submission" date="2021-05" db="EMBL/GenBank/DDBJ databases">
        <authorList>
            <person name="Arsene-Ploetze F."/>
        </authorList>
    </citation>
    <scope>NUCLEOTIDE SEQUENCE</scope>
    <source>
        <strain evidence="9">DSM 42138</strain>
    </source>
</reference>
<dbReference type="Pfam" id="PF00528">
    <property type="entry name" value="BPD_transp_1"/>
    <property type="match status" value="1"/>
</dbReference>
<accession>A0A9W4E1Y5</accession>
<keyword evidence="2 7" id="KW-0813">Transport</keyword>
<evidence type="ECO:0000256" key="2">
    <source>
        <dbReference type="ARBA" id="ARBA00022448"/>
    </source>
</evidence>
<name>A0A9W4E1Y5_9ACTN</name>
<dbReference type="RefSeq" id="WP_251498844.1">
    <property type="nucleotide sequence ID" value="NZ_CAJSLV010000093.1"/>
</dbReference>
<dbReference type="PANTHER" id="PTHR30193:SF41">
    <property type="entry name" value="DIACETYLCHITOBIOSE UPTAKE SYSTEM PERMEASE PROTEIN NGCF"/>
    <property type="match status" value="1"/>
</dbReference>
<evidence type="ECO:0000256" key="3">
    <source>
        <dbReference type="ARBA" id="ARBA00022475"/>
    </source>
</evidence>
<feature type="transmembrane region" description="Helical" evidence="7">
    <location>
        <begin position="274"/>
        <end position="296"/>
    </location>
</feature>
<evidence type="ECO:0000313" key="10">
    <source>
        <dbReference type="Proteomes" id="UP001152519"/>
    </source>
</evidence>
<organism evidence="9 10">
    <name type="scientific">Actinacidiphila cocklensis</name>
    <dbReference type="NCBI Taxonomy" id="887465"/>
    <lineage>
        <taxon>Bacteria</taxon>
        <taxon>Bacillati</taxon>
        <taxon>Actinomycetota</taxon>
        <taxon>Actinomycetes</taxon>
        <taxon>Kitasatosporales</taxon>
        <taxon>Streptomycetaceae</taxon>
        <taxon>Actinacidiphila</taxon>
    </lineage>
</organism>
<feature type="transmembrane region" description="Helical" evidence="7">
    <location>
        <begin position="7"/>
        <end position="29"/>
    </location>
</feature>
<comment type="similarity">
    <text evidence="7">Belongs to the binding-protein-dependent transport system permease family.</text>
</comment>
<keyword evidence="6 7" id="KW-0472">Membrane</keyword>
<dbReference type="Gene3D" id="1.10.3720.10">
    <property type="entry name" value="MetI-like"/>
    <property type="match status" value="1"/>
</dbReference>
<dbReference type="EMBL" id="CAJSLV010000093">
    <property type="protein sequence ID" value="CAG6397956.1"/>
    <property type="molecule type" value="Genomic_DNA"/>
</dbReference>
<keyword evidence="4 7" id="KW-0812">Transmembrane</keyword>
<keyword evidence="3" id="KW-1003">Cell membrane</keyword>
<feature type="transmembrane region" description="Helical" evidence="7">
    <location>
        <begin position="224"/>
        <end position="244"/>
    </location>
</feature>
<feature type="transmembrane region" description="Helical" evidence="7">
    <location>
        <begin position="165"/>
        <end position="185"/>
    </location>
</feature>
<dbReference type="GO" id="GO:0055085">
    <property type="term" value="P:transmembrane transport"/>
    <property type="evidence" value="ECO:0007669"/>
    <property type="project" value="InterPro"/>
</dbReference>
<sequence length="306" mass="33738">MRHGKYRFIIGFLAIPLALYGVLVISPFVQDFQISLTDWTGLTPDKHYIGFGNYRKIIHDHLFWQSLWHNILLLLIVPVVTLALGLFFAFMLNVGGRRKGSASVAGVRGSGAYKIIFFFPQVLSVAVIAILWQQVYNPDPDEGVLNVVLGAVGIGSQTWLGDPKLALACIMAVMVWANVGFYVVLFSAGMSSIPTEIYEASLLDGANRSTTFFRVTLPLLSDTVATGWVYMGIIAMDAFAYVQLMSVNNGGPNEKTDVVPLLLFKTAFRDNSQYGLAAAMGVAMLLVTLLFAVLTLRLSRRERIEF</sequence>
<dbReference type="CDD" id="cd06261">
    <property type="entry name" value="TM_PBP2"/>
    <property type="match status" value="1"/>
</dbReference>
<feature type="transmembrane region" description="Helical" evidence="7">
    <location>
        <begin position="115"/>
        <end position="135"/>
    </location>
</feature>
<dbReference type="AlphaFoldDB" id="A0A9W4E1Y5"/>
<dbReference type="InterPro" id="IPR035906">
    <property type="entry name" value="MetI-like_sf"/>
</dbReference>
<dbReference type="SUPFAM" id="SSF161098">
    <property type="entry name" value="MetI-like"/>
    <property type="match status" value="1"/>
</dbReference>
<dbReference type="GO" id="GO:0005886">
    <property type="term" value="C:plasma membrane"/>
    <property type="evidence" value="ECO:0007669"/>
    <property type="project" value="UniProtKB-SubCell"/>
</dbReference>